<keyword evidence="1" id="KW-0436">Ligase</keyword>
<accession>A0A1F8EIE1</accession>
<evidence type="ECO:0000256" key="4">
    <source>
        <dbReference type="ARBA" id="ARBA00047593"/>
    </source>
</evidence>
<dbReference type="GO" id="GO:0005829">
    <property type="term" value="C:cytosol"/>
    <property type="evidence" value="ECO:0007669"/>
    <property type="project" value="TreeGrafter"/>
</dbReference>
<dbReference type="Pfam" id="PF16114">
    <property type="entry name" value="Citrate_bind"/>
    <property type="match status" value="1"/>
</dbReference>
<dbReference type="InterPro" id="IPR016102">
    <property type="entry name" value="Succinyl-CoA_synth-like"/>
</dbReference>
<sequence length="347" mass="38096">MKVYEFEAKKILADYQIDTPAQLNFFASKDDISKNLEYPVIAKVLILSGKRGKRGGVKEINSFEELVSFYDEASAVFASEKPLGILTEKMAPAGEDIYFSISYNKTGPILVINQSGGVDIEASKLASVKIPIDPLTKKITSKPAVISRFKLKGFTDKVLKCFFEQDCELLEINPLRIGQDRAICLDVKMILDDRAGFRHRERQLTKTNKNLTERELVMAEINSNPDFKGSPCRYVELDGDVALLLSGGGASLIIFDALVNGGAKPGNYSEYSGNPTKEKVEALTRIILSKPNQKGLLIAGGIANFTLIDETMAGIAKALADVKPNYPIVIRRGGPNEKIGKKIIMDT</sequence>
<protein>
    <submittedName>
        <fullName evidence="7">Uncharacterized protein</fullName>
    </submittedName>
</protein>
<dbReference type="PIRSF" id="PIRSF001554">
    <property type="entry name" value="SucCS_beta"/>
    <property type="match status" value="1"/>
</dbReference>
<feature type="domain" description="ATP-grasp fold succinyl-CoA synthetase-type" evidence="5">
    <location>
        <begin position="3"/>
        <end position="176"/>
    </location>
</feature>
<evidence type="ECO:0000313" key="7">
    <source>
        <dbReference type="EMBL" id="OGM99815.1"/>
    </source>
</evidence>
<dbReference type="Gene3D" id="3.30.1490.20">
    <property type="entry name" value="ATP-grasp fold, A domain"/>
    <property type="match status" value="1"/>
</dbReference>
<dbReference type="GO" id="GO:0004775">
    <property type="term" value="F:succinate-CoA ligase (ADP-forming) activity"/>
    <property type="evidence" value="ECO:0007669"/>
    <property type="project" value="TreeGrafter"/>
</dbReference>
<dbReference type="InterPro" id="IPR032263">
    <property type="entry name" value="Citrate-bd"/>
</dbReference>
<dbReference type="Proteomes" id="UP000177594">
    <property type="component" value="Unassembled WGS sequence"/>
</dbReference>
<organism evidence="7 8">
    <name type="scientific">Candidatus Yanofskybacteria bacterium RIFCSPHIGHO2_01_FULL_39_8b</name>
    <dbReference type="NCBI Taxonomy" id="1802659"/>
    <lineage>
        <taxon>Bacteria</taxon>
        <taxon>Candidatus Yanofskyibacteriota</taxon>
    </lineage>
</organism>
<gene>
    <name evidence="7" type="ORF">A2817_02100</name>
</gene>
<dbReference type="GO" id="GO:0006099">
    <property type="term" value="P:tricarboxylic acid cycle"/>
    <property type="evidence" value="ECO:0007669"/>
    <property type="project" value="InterPro"/>
</dbReference>
<dbReference type="Gene3D" id="3.40.50.261">
    <property type="entry name" value="Succinyl-CoA synthetase domains"/>
    <property type="match status" value="1"/>
</dbReference>
<keyword evidence="2" id="KW-0547">Nucleotide-binding</keyword>
<comment type="catalytic activity">
    <reaction evidence="4">
        <text>oxaloacetate + acetyl-CoA + ADP + phosphate = citrate + ATP + CoA</text>
        <dbReference type="Rhea" id="RHEA:21160"/>
        <dbReference type="ChEBI" id="CHEBI:16452"/>
        <dbReference type="ChEBI" id="CHEBI:16947"/>
        <dbReference type="ChEBI" id="CHEBI:30616"/>
        <dbReference type="ChEBI" id="CHEBI:43474"/>
        <dbReference type="ChEBI" id="CHEBI:57287"/>
        <dbReference type="ChEBI" id="CHEBI:57288"/>
        <dbReference type="ChEBI" id="CHEBI:456216"/>
        <dbReference type="EC" id="2.3.3.8"/>
    </reaction>
</comment>
<evidence type="ECO:0000256" key="1">
    <source>
        <dbReference type="ARBA" id="ARBA00022598"/>
    </source>
</evidence>
<dbReference type="PANTHER" id="PTHR11815">
    <property type="entry name" value="SUCCINYL-COA SYNTHETASE BETA CHAIN"/>
    <property type="match status" value="1"/>
</dbReference>
<comment type="caution">
    <text evidence="7">The sequence shown here is derived from an EMBL/GenBank/DDBJ whole genome shotgun (WGS) entry which is preliminary data.</text>
</comment>
<feature type="domain" description="ATP-citrate synthase citrate-binding" evidence="6">
    <location>
        <begin position="234"/>
        <end position="344"/>
    </location>
</feature>
<dbReference type="GO" id="GO:0042709">
    <property type="term" value="C:succinate-CoA ligase complex"/>
    <property type="evidence" value="ECO:0007669"/>
    <property type="project" value="TreeGrafter"/>
</dbReference>
<dbReference type="Gene3D" id="3.30.470.20">
    <property type="entry name" value="ATP-grasp fold, B domain"/>
    <property type="match status" value="1"/>
</dbReference>
<dbReference type="InterPro" id="IPR013815">
    <property type="entry name" value="ATP_grasp_subdomain_1"/>
</dbReference>
<dbReference type="GO" id="GO:0006104">
    <property type="term" value="P:succinyl-CoA metabolic process"/>
    <property type="evidence" value="ECO:0007669"/>
    <property type="project" value="TreeGrafter"/>
</dbReference>
<proteinExistence type="predicted"/>
<dbReference type="EMBL" id="MGIZ01000009">
    <property type="protein sequence ID" value="OGM99815.1"/>
    <property type="molecule type" value="Genomic_DNA"/>
</dbReference>
<evidence type="ECO:0000259" key="5">
    <source>
        <dbReference type="Pfam" id="PF08442"/>
    </source>
</evidence>
<name>A0A1F8EIE1_9BACT</name>
<dbReference type="GO" id="GO:0005524">
    <property type="term" value="F:ATP binding"/>
    <property type="evidence" value="ECO:0007669"/>
    <property type="project" value="InterPro"/>
</dbReference>
<dbReference type="SUPFAM" id="SSF52210">
    <property type="entry name" value="Succinyl-CoA synthetase domains"/>
    <property type="match status" value="1"/>
</dbReference>
<keyword evidence="3" id="KW-0808">Transferase</keyword>
<dbReference type="AlphaFoldDB" id="A0A1F8EIE1"/>
<evidence type="ECO:0000313" key="8">
    <source>
        <dbReference type="Proteomes" id="UP000177594"/>
    </source>
</evidence>
<dbReference type="SUPFAM" id="SSF56059">
    <property type="entry name" value="Glutathione synthetase ATP-binding domain-like"/>
    <property type="match status" value="1"/>
</dbReference>
<dbReference type="PANTHER" id="PTHR11815:SF10">
    <property type="entry name" value="SUCCINATE--COA LIGASE [GDP-FORMING] SUBUNIT BETA, MITOCHONDRIAL"/>
    <property type="match status" value="1"/>
</dbReference>
<evidence type="ECO:0000259" key="6">
    <source>
        <dbReference type="Pfam" id="PF16114"/>
    </source>
</evidence>
<keyword evidence="3" id="KW-0012">Acyltransferase</keyword>
<dbReference type="InterPro" id="IPR005809">
    <property type="entry name" value="Succ_CoA_ligase-like_bsu"/>
</dbReference>
<evidence type="ECO:0000256" key="2">
    <source>
        <dbReference type="ARBA" id="ARBA00022741"/>
    </source>
</evidence>
<dbReference type="GO" id="GO:0003878">
    <property type="term" value="F:ATP citrate synthase activity"/>
    <property type="evidence" value="ECO:0007669"/>
    <property type="project" value="UniProtKB-EC"/>
</dbReference>
<evidence type="ECO:0000256" key="3">
    <source>
        <dbReference type="ARBA" id="ARBA00023315"/>
    </source>
</evidence>
<dbReference type="Pfam" id="PF08442">
    <property type="entry name" value="ATP-grasp_2"/>
    <property type="match status" value="1"/>
</dbReference>
<feature type="non-terminal residue" evidence="7">
    <location>
        <position position="347"/>
    </location>
</feature>
<dbReference type="InterPro" id="IPR013650">
    <property type="entry name" value="ATP-grasp_succ-CoA_synth-type"/>
</dbReference>
<reference evidence="7 8" key="1">
    <citation type="journal article" date="2016" name="Nat. Commun.">
        <title>Thousands of microbial genomes shed light on interconnected biogeochemical processes in an aquifer system.</title>
        <authorList>
            <person name="Anantharaman K."/>
            <person name="Brown C.T."/>
            <person name="Hug L.A."/>
            <person name="Sharon I."/>
            <person name="Castelle C.J."/>
            <person name="Probst A.J."/>
            <person name="Thomas B.C."/>
            <person name="Singh A."/>
            <person name="Wilkins M.J."/>
            <person name="Karaoz U."/>
            <person name="Brodie E.L."/>
            <person name="Williams K.H."/>
            <person name="Hubbard S.S."/>
            <person name="Banfield J.F."/>
        </authorList>
    </citation>
    <scope>NUCLEOTIDE SEQUENCE [LARGE SCALE GENOMIC DNA]</scope>
</reference>